<dbReference type="EMBL" id="ML770316">
    <property type="protein sequence ID" value="KAE9383811.1"/>
    <property type="molecule type" value="Genomic_DNA"/>
</dbReference>
<gene>
    <name evidence="1" type="ORF">BT96DRAFT_1008751</name>
</gene>
<dbReference type="Proteomes" id="UP000799118">
    <property type="component" value="Unassembled WGS sequence"/>
</dbReference>
<accession>A0A6A4GEE1</accession>
<protein>
    <submittedName>
        <fullName evidence="1">Uncharacterized protein</fullName>
    </submittedName>
</protein>
<reference evidence="1" key="1">
    <citation type="journal article" date="2019" name="Environ. Microbiol.">
        <title>Fungal ecological strategies reflected in gene transcription - a case study of two litter decomposers.</title>
        <authorList>
            <person name="Barbi F."/>
            <person name="Kohler A."/>
            <person name="Barry K."/>
            <person name="Baskaran P."/>
            <person name="Daum C."/>
            <person name="Fauchery L."/>
            <person name="Ihrmark K."/>
            <person name="Kuo A."/>
            <person name="LaButti K."/>
            <person name="Lipzen A."/>
            <person name="Morin E."/>
            <person name="Grigoriev I.V."/>
            <person name="Henrissat B."/>
            <person name="Lindahl B."/>
            <person name="Martin F."/>
        </authorList>
    </citation>
    <scope>NUCLEOTIDE SEQUENCE</scope>
    <source>
        <strain evidence="1">JB14</strain>
    </source>
</reference>
<keyword evidence="2" id="KW-1185">Reference proteome</keyword>
<proteinExistence type="predicted"/>
<evidence type="ECO:0000313" key="2">
    <source>
        <dbReference type="Proteomes" id="UP000799118"/>
    </source>
</evidence>
<name>A0A6A4GEE1_9AGAR</name>
<dbReference type="AlphaFoldDB" id="A0A6A4GEE1"/>
<organism evidence="1 2">
    <name type="scientific">Gymnopus androsaceus JB14</name>
    <dbReference type="NCBI Taxonomy" id="1447944"/>
    <lineage>
        <taxon>Eukaryota</taxon>
        <taxon>Fungi</taxon>
        <taxon>Dikarya</taxon>
        <taxon>Basidiomycota</taxon>
        <taxon>Agaricomycotina</taxon>
        <taxon>Agaricomycetes</taxon>
        <taxon>Agaricomycetidae</taxon>
        <taxon>Agaricales</taxon>
        <taxon>Marasmiineae</taxon>
        <taxon>Omphalotaceae</taxon>
        <taxon>Gymnopus</taxon>
    </lineage>
</organism>
<evidence type="ECO:0000313" key="1">
    <source>
        <dbReference type="EMBL" id="KAE9383811.1"/>
    </source>
</evidence>
<sequence>MHRLSRVLTFNETLRLRLIEGSIPAILALIETCLRSCGALSLHELDGDLPSSDHPRYITGGPRYRALVLSLAQHTCFIQTKYGKVITANVTHGTHIAKY</sequence>